<evidence type="ECO:0000256" key="1">
    <source>
        <dbReference type="ARBA" id="ARBA00022559"/>
    </source>
</evidence>
<evidence type="ECO:0000313" key="12">
    <source>
        <dbReference type="Proteomes" id="UP001218788"/>
    </source>
</evidence>
<comment type="similarity">
    <text evidence="8 9">Belongs to the peroxidase family. Peroxidase/catalase subfamily.</text>
</comment>
<dbReference type="InterPro" id="IPR019794">
    <property type="entry name" value="Peroxidases_AS"/>
</dbReference>
<feature type="active site" description="Proton acceptor" evidence="8">
    <location>
        <position position="104"/>
    </location>
</feature>
<dbReference type="InterPro" id="IPR002016">
    <property type="entry name" value="Haem_peroxidase"/>
</dbReference>
<dbReference type="PANTHER" id="PTHR30555">
    <property type="entry name" value="HYDROPEROXIDASE I, BIFUNCTIONAL CATALASE-PEROXIDASE"/>
    <property type="match status" value="1"/>
</dbReference>
<dbReference type="Gene3D" id="1.10.420.10">
    <property type="entry name" value="Peroxidase, domain 2"/>
    <property type="match status" value="2"/>
</dbReference>
<feature type="domain" description="Plant heme peroxidase family profile" evidence="10">
    <location>
        <begin position="155"/>
        <end position="433"/>
    </location>
</feature>
<comment type="catalytic activity">
    <reaction evidence="7 8 9">
        <text>2 H2O2 = O2 + 2 H2O</text>
        <dbReference type="Rhea" id="RHEA:20309"/>
        <dbReference type="ChEBI" id="CHEBI:15377"/>
        <dbReference type="ChEBI" id="CHEBI:15379"/>
        <dbReference type="ChEBI" id="CHEBI:16240"/>
        <dbReference type="EC" id="1.11.1.21"/>
    </reaction>
</comment>
<evidence type="ECO:0000256" key="7">
    <source>
        <dbReference type="ARBA" id="ARBA00049145"/>
    </source>
</evidence>
<comment type="subunit">
    <text evidence="8">Homodimer or homotetramer.</text>
</comment>
<reference evidence="11 12" key="1">
    <citation type="submission" date="2022-10" db="EMBL/GenBank/DDBJ databases">
        <title>Alteromonas sp. chi3 Genome sequencing.</title>
        <authorList>
            <person name="Park S."/>
        </authorList>
    </citation>
    <scope>NUCLEOTIDE SEQUENCE [LARGE SCALE GENOMIC DNA]</scope>
    <source>
        <strain evidence="12">chi3</strain>
    </source>
</reference>
<feature type="site" description="Transition state stabilizer" evidence="8">
    <location>
        <position position="100"/>
    </location>
</feature>
<protein>
    <recommendedName>
        <fullName evidence="8 9">Catalase-peroxidase</fullName>
        <shortName evidence="8">CP</shortName>
        <ecNumber evidence="8 9">1.11.1.21</ecNumber>
    </recommendedName>
    <alternativeName>
        <fullName evidence="8">Peroxidase/catalase</fullName>
    </alternativeName>
</protein>
<organism evidence="11 12">
    <name type="scientific">Alteromonas gilva</name>
    <dbReference type="NCBI Taxonomy" id="2987522"/>
    <lineage>
        <taxon>Bacteria</taxon>
        <taxon>Pseudomonadati</taxon>
        <taxon>Pseudomonadota</taxon>
        <taxon>Gammaproteobacteria</taxon>
        <taxon>Alteromonadales</taxon>
        <taxon>Alteromonadaceae</taxon>
        <taxon>Alteromonas/Salinimonas group</taxon>
        <taxon>Alteromonas</taxon>
    </lineage>
</organism>
<evidence type="ECO:0000256" key="5">
    <source>
        <dbReference type="ARBA" id="ARBA00023004"/>
    </source>
</evidence>
<sequence length="748" mass="82995">MADSSKCPIAGGRQVIQSKRIGGAMGTSPMNADWWPNRLPVELLHSQSPDANPYGADFNYPAAFNSLDIEAVKKDIFEMLTTSQDFWPADYGNYGPQMIRMAWHAAGTYRVADGRGGTAEGLIRFAPINSWEDNGNIDKSIRLIQPIKQKYGEKLSWADLIVLTGNCALEQMGFKTFGFGGGRIDAWEADDASYWGPEEEMATQDKRWEGEPGTDEYDLENPLAASRQSLIYVHPEGPFSNMDPLSSAQEIRITFGRMAMNDEETVALIAGGHAFGKSHGGSKKSHVGPEPNAAPIEAQGLGWLNDNQHGNAELTTTNGIEGAWTSNPTRWDNEYLENLFKYEWEQTTSEAGGKSWRPKNGVDADRIPDAHLEGVSHPPMMMTSDIALITDPAYREICERFLKDRSLLDDAFARAWYKLTHRDMGPKNRLIGDEVPEEELSWQDPIPECDHPLINETDVKQLKQQILSSGLSVSALVSVAWASASTYRKTDFRGGANGAHIRLAPMKNWEVNNPEQLAQVLSVLEDIQAEFNGKPGDKKVSMADLIVLAGAAAIEKAADAAGTPVTVPFMPGRMDALEEQTDADNIAVLEPLVDGFRNYRKGQYKVETERMLIDRAYLLDLTAPELTALIGGLRVLGTNHDNSAHGVFTDKVGVLSNDFFVNLLDIETKWQPVDEDKEVFEGKHYKTGEKRWTATRADLVFGSEPQLRQVVTAFGSEGGNKRFVDTFVKAWHKVMMADRFELKNALYR</sequence>
<dbReference type="RefSeq" id="WP_273637845.1">
    <property type="nucleotide sequence ID" value="NZ_JAQQXP010000001.1"/>
</dbReference>
<evidence type="ECO:0000256" key="4">
    <source>
        <dbReference type="ARBA" id="ARBA00023002"/>
    </source>
</evidence>
<dbReference type="Gene3D" id="1.10.520.10">
    <property type="match status" value="2"/>
</dbReference>
<dbReference type="HAMAP" id="MF_01961">
    <property type="entry name" value="Catal_peroxid"/>
    <property type="match status" value="1"/>
</dbReference>
<dbReference type="PRINTS" id="PR00458">
    <property type="entry name" value="PEROXIDASE"/>
</dbReference>
<dbReference type="PROSITE" id="PS00435">
    <property type="entry name" value="PEROXIDASE_1"/>
    <property type="match status" value="1"/>
</dbReference>
<dbReference type="EC" id="1.11.1.21" evidence="8 9"/>
<dbReference type="SUPFAM" id="SSF48113">
    <property type="entry name" value="Heme-dependent peroxidases"/>
    <property type="match status" value="2"/>
</dbReference>
<proteinExistence type="inferred from homology"/>
<keyword evidence="5 8" id="KW-0408">Iron</keyword>
<dbReference type="PROSITE" id="PS50873">
    <property type="entry name" value="PEROXIDASE_4"/>
    <property type="match status" value="2"/>
</dbReference>
<comment type="cofactor">
    <cofactor evidence="8">
        <name>heme b</name>
        <dbReference type="ChEBI" id="CHEBI:60344"/>
    </cofactor>
    <text evidence="8">Binds 1 heme b (iron(II)-protoporphyrin IX) group per dimer.</text>
</comment>
<accession>A0ABT5KXH6</accession>
<feature type="cross-link" description="Tryptophyl-tyrosyl-methioninium (Tyr-Met) (with Trp-103)" evidence="8">
    <location>
        <begin position="232"/>
        <end position="258"/>
    </location>
</feature>
<comment type="PTM">
    <text evidence="8">Formation of the three residue Trp-Tyr-Met cross-link is important for the catalase, but not the peroxidase activity of the enzyme.</text>
</comment>
<dbReference type="GO" id="GO:0004601">
    <property type="term" value="F:peroxidase activity"/>
    <property type="evidence" value="ECO:0007669"/>
    <property type="project" value="UniProtKB-KW"/>
</dbReference>
<keyword evidence="6 8" id="KW-0376">Hydrogen peroxide</keyword>
<keyword evidence="2 8" id="KW-0349">Heme</keyword>
<dbReference type="PANTHER" id="PTHR30555:SF0">
    <property type="entry name" value="CATALASE-PEROXIDASE"/>
    <property type="match status" value="1"/>
</dbReference>
<dbReference type="PRINTS" id="PR00460">
    <property type="entry name" value="BPEROXIDASE"/>
</dbReference>
<evidence type="ECO:0000256" key="8">
    <source>
        <dbReference type="HAMAP-Rule" id="MF_01961"/>
    </source>
</evidence>
<dbReference type="InterPro" id="IPR010255">
    <property type="entry name" value="Haem_peroxidase_sf"/>
</dbReference>
<feature type="domain" description="Plant heme peroxidase family profile" evidence="10">
    <location>
        <begin position="521"/>
        <end position="748"/>
    </location>
</feature>
<keyword evidence="12" id="KW-1185">Reference proteome</keyword>
<gene>
    <name evidence="8 11" type="primary">katG</name>
    <name evidence="11" type="ORF">OIK42_01735</name>
</gene>
<evidence type="ECO:0000259" key="10">
    <source>
        <dbReference type="PROSITE" id="PS50873"/>
    </source>
</evidence>
<keyword evidence="3 8" id="KW-0479">Metal-binding</keyword>
<dbReference type="PROSITE" id="PS00436">
    <property type="entry name" value="PEROXIDASE_2"/>
    <property type="match status" value="1"/>
</dbReference>
<dbReference type="Proteomes" id="UP001218788">
    <property type="component" value="Unassembled WGS sequence"/>
</dbReference>
<evidence type="ECO:0000256" key="6">
    <source>
        <dbReference type="ARBA" id="ARBA00023324"/>
    </source>
</evidence>
<comment type="catalytic activity">
    <reaction evidence="8 9">
        <text>H2O2 + AH2 = A + 2 H2O</text>
        <dbReference type="Rhea" id="RHEA:30275"/>
        <dbReference type="ChEBI" id="CHEBI:13193"/>
        <dbReference type="ChEBI" id="CHEBI:15377"/>
        <dbReference type="ChEBI" id="CHEBI:16240"/>
        <dbReference type="ChEBI" id="CHEBI:17499"/>
        <dbReference type="EC" id="1.11.1.21"/>
    </reaction>
</comment>
<dbReference type="Pfam" id="PF00141">
    <property type="entry name" value="peroxidase"/>
    <property type="match status" value="2"/>
</dbReference>
<evidence type="ECO:0000313" key="11">
    <source>
        <dbReference type="EMBL" id="MDC8829473.1"/>
    </source>
</evidence>
<dbReference type="InterPro" id="IPR019793">
    <property type="entry name" value="Peroxidases_heam-ligand_BS"/>
</dbReference>
<keyword evidence="4 8" id="KW-0560">Oxidoreductase</keyword>
<comment type="caution">
    <text evidence="11">The sequence shown here is derived from an EMBL/GenBank/DDBJ whole genome shotgun (WGS) entry which is preliminary data.</text>
</comment>
<feature type="binding site" description="axial binding residue" evidence="8">
    <location>
        <position position="273"/>
    </location>
    <ligand>
        <name>heme b</name>
        <dbReference type="ChEBI" id="CHEBI:60344"/>
    </ligand>
    <ligandPart>
        <name>Fe</name>
        <dbReference type="ChEBI" id="CHEBI:18248"/>
    </ligandPart>
</feature>
<name>A0ABT5KXH6_9ALTE</name>
<comment type="function">
    <text evidence="8">Bifunctional enzyme with both catalase and broad-spectrum peroxidase activity.</text>
</comment>
<dbReference type="NCBIfam" id="NF011635">
    <property type="entry name" value="PRK15061.1"/>
    <property type="match status" value="1"/>
</dbReference>
<evidence type="ECO:0000256" key="9">
    <source>
        <dbReference type="RuleBase" id="RU003451"/>
    </source>
</evidence>
<comment type="caution">
    <text evidence="8">Lacks conserved residue(s) required for the propagation of feature annotation.</text>
</comment>
<dbReference type="EMBL" id="JAQQXP010000001">
    <property type="protein sequence ID" value="MDC8829473.1"/>
    <property type="molecule type" value="Genomic_DNA"/>
</dbReference>
<evidence type="ECO:0000256" key="3">
    <source>
        <dbReference type="ARBA" id="ARBA00022723"/>
    </source>
</evidence>
<keyword evidence="1 8" id="KW-0575">Peroxidase</keyword>
<dbReference type="InterPro" id="IPR000763">
    <property type="entry name" value="Catalase_peroxidase"/>
</dbReference>
<evidence type="ECO:0000256" key="2">
    <source>
        <dbReference type="ARBA" id="ARBA00022617"/>
    </source>
</evidence>
<dbReference type="NCBIfam" id="TIGR00198">
    <property type="entry name" value="cat_per_HPI"/>
    <property type="match status" value="1"/>
</dbReference>